<dbReference type="Gene3D" id="3.40.50.300">
    <property type="entry name" value="P-loop containing nucleotide triphosphate hydrolases"/>
    <property type="match status" value="1"/>
</dbReference>
<name>A0A1Y1YFQ5_9FUNG</name>
<evidence type="ECO:0000313" key="3">
    <source>
        <dbReference type="Proteomes" id="UP000193498"/>
    </source>
</evidence>
<evidence type="ECO:0000259" key="1">
    <source>
        <dbReference type="SMART" id="SM00382"/>
    </source>
</evidence>
<dbReference type="GO" id="GO:0005524">
    <property type="term" value="F:ATP binding"/>
    <property type="evidence" value="ECO:0007669"/>
    <property type="project" value="InterPro"/>
</dbReference>
<dbReference type="OrthoDB" id="10042665at2759"/>
<dbReference type="SUPFAM" id="SSF52540">
    <property type="entry name" value="P-loop containing nucleoside triphosphate hydrolases"/>
    <property type="match status" value="1"/>
</dbReference>
<protein>
    <submittedName>
        <fullName evidence="2">p-loop containing nucleoside triphosphate hydrolase protein</fullName>
    </submittedName>
</protein>
<keyword evidence="3" id="KW-1185">Reference proteome</keyword>
<gene>
    <name evidence="2" type="ORF">K493DRAFT_314353</name>
</gene>
<dbReference type="SMART" id="SM00382">
    <property type="entry name" value="AAA"/>
    <property type="match status" value="1"/>
</dbReference>
<keyword evidence="2" id="KW-0378">Hydrolase</keyword>
<dbReference type="AlphaFoldDB" id="A0A1Y1YFQ5"/>
<comment type="caution">
    <text evidence="2">The sequence shown here is derived from an EMBL/GenBank/DDBJ whole genome shotgun (WGS) entry which is preliminary data.</text>
</comment>
<dbReference type="STRING" id="1314790.A0A1Y1YFQ5"/>
<accession>A0A1Y1YFQ5</accession>
<proteinExistence type="predicted"/>
<dbReference type="GO" id="GO:0016887">
    <property type="term" value="F:ATP hydrolysis activity"/>
    <property type="evidence" value="ECO:0007669"/>
    <property type="project" value="InterPro"/>
</dbReference>
<dbReference type="PANTHER" id="PTHR46411">
    <property type="entry name" value="FAMILY ATPASE, PUTATIVE-RELATED"/>
    <property type="match status" value="1"/>
</dbReference>
<reference evidence="2 3" key="1">
    <citation type="submission" date="2016-07" db="EMBL/GenBank/DDBJ databases">
        <title>Pervasive Adenine N6-methylation of Active Genes in Fungi.</title>
        <authorList>
            <consortium name="DOE Joint Genome Institute"/>
            <person name="Mondo S.J."/>
            <person name="Dannebaum R.O."/>
            <person name="Kuo R.C."/>
            <person name="Labutti K."/>
            <person name="Haridas S."/>
            <person name="Kuo A."/>
            <person name="Salamov A."/>
            <person name="Ahrendt S.R."/>
            <person name="Lipzen A."/>
            <person name="Sullivan W."/>
            <person name="Andreopoulos W.B."/>
            <person name="Clum A."/>
            <person name="Lindquist E."/>
            <person name="Daum C."/>
            <person name="Ramamoorthy G.K."/>
            <person name="Gryganskyi A."/>
            <person name="Culley D."/>
            <person name="Magnuson J.K."/>
            <person name="James T.Y."/>
            <person name="O'Malley M.A."/>
            <person name="Stajich J.E."/>
            <person name="Spatafora J.W."/>
            <person name="Visel A."/>
            <person name="Grigoriev I.V."/>
        </authorList>
    </citation>
    <scope>NUCLEOTIDE SEQUENCE [LARGE SCALE GENOMIC DNA]</scope>
    <source>
        <strain evidence="2 3">CBS 931.73</strain>
    </source>
</reference>
<sequence length="655" mass="73022">MVIPTPPPPPPPCPVTADPALLLTSDELLQPFSTTGTTPEDTIFQLRVCKDGTVPLKVVVSRYLSSPHQYSFPAEKLYMILGRLRCLCHSVSKYNEGVAKSTPAFLQYWRQRTLDQLSGFGYQVADANEPILILGLQELIDKIEEVFAEEIQNAQQLIKSGLITFDGLSELFHPETPVKGVIGLGGTPGIFMITEYYYEERRSLLGMERSFHWTMEFVVTMGEHFTVATFSEVLSSWTGVRARPLSELSYVPLDPADRDTLQKRGEKYVQFGVGGPHFVAYSPHTFFIHNPPASSSGASLSRSGSSQLPKGGRIMIDPARGALLGHHASQGMDEPTQAMTQLAGRYRRWKNTSQSTGGSSTETLTLWDTVPDELKIFCWPAVVGFSFSAKAWGHVLISGLEPIQFHDRAFDQLVLAEDRKQLIRALVRYGGDNDTDDIIGGKRGGSVFLLHGPPGVGKTLTAEAIAEVLHRPLYYVTMGELGLNPDEMERRLSDVLDLCAGWNALALLDEADVFLEQRSTADIMRNAMVCVMLRLLEYHPGILFLTTNRVRAFDPAFESRVTVALRYEQLTTESRVQVWKNLLQRVSIPIATDLKYAELGKHVLNGRQIKNAVRLAVALAKEQESPVTQFILETTLRITHLGREEMKNDDSWKEQ</sequence>
<dbReference type="InterPro" id="IPR003959">
    <property type="entry name" value="ATPase_AAA_core"/>
</dbReference>
<evidence type="ECO:0000313" key="2">
    <source>
        <dbReference type="EMBL" id="ORX96788.1"/>
    </source>
</evidence>
<dbReference type="PANTHER" id="PTHR46411:SF3">
    <property type="entry name" value="AAA+ ATPASE DOMAIN-CONTAINING PROTEIN"/>
    <property type="match status" value="1"/>
</dbReference>
<feature type="domain" description="AAA+ ATPase" evidence="1">
    <location>
        <begin position="444"/>
        <end position="571"/>
    </location>
</feature>
<dbReference type="InterPro" id="IPR003593">
    <property type="entry name" value="AAA+_ATPase"/>
</dbReference>
<dbReference type="CDD" id="cd19481">
    <property type="entry name" value="RecA-like_protease"/>
    <property type="match status" value="1"/>
</dbReference>
<dbReference type="InParanoid" id="A0A1Y1YFQ5"/>
<dbReference type="Proteomes" id="UP000193498">
    <property type="component" value="Unassembled WGS sequence"/>
</dbReference>
<dbReference type="Pfam" id="PF00004">
    <property type="entry name" value="AAA"/>
    <property type="match status" value="1"/>
</dbReference>
<organism evidence="2 3">
    <name type="scientific">Basidiobolus meristosporus CBS 931.73</name>
    <dbReference type="NCBI Taxonomy" id="1314790"/>
    <lineage>
        <taxon>Eukaryota</taxon>
        <taxon>Fungi</taxon>
        <taxon>Fungi incertae sedis</taxon>
        <taxon>Zoopagomycota</taxon>
        <taxon>Entomophthoromycotina</taxon>
        <taxon>Basidiobolomycetes</taxon>
        <taxon>Basidiobolales</taxon>
        <taxon>Basidiobolaceae</taxon>
        <taxon>Basidiobolus</taxon>
    </lineage>
</organism>
<dbReference type="EMBL" id="MCFE01000146">
    <property type="protein sequence ID" value="ORX96788.1"/>
    <property type="molecule type" value="Genomic_DNA"/>
</dbReference>
<dbReference type="InterPro" id="IPR027417">
    <property type="entry name" value="P-loop_NTPase"/>
</dbReference>